<protein>
    <recommendedName>
        <fullName evidence="3">ATP-grasp domain-containing protein</fullName>
    </recommendedName>
</protein>
<evidence type="ECO:0000313" key="1">
    <source>
        <dbReference type="EMBL" id="MFC0048214.1"/>
    </source>
</evidence>
<evidence type="ECO:0008006" key="3">
    <source>
        <dbReference type="Google" id="ProtNLM"/>
    </source>
</evidence>
<organism evidence="1 2">
    <name type="scientific">Rheinheimera tilapiae</name>
    <dbReference type="NCBI Taxonomy" id="875043"/>
    <lineage>
        <taxon>Bacteria</taxon>
        <taxon>Pseudomonadati</taxon>
        <taxon>Pseudomonadota</taxon>
        <taxon>Gammaproteobacteria</taxon>
        <taxon>Chromatiales</taxon>
        <taxon>Chromatiaceae</taxon>
        <taxon>Rheinheimera</taxon>
    </lineage>
</organism>
<dbReference type="Gene3D" id="3.30.470.20">
    <property type="entry name" value="ATP-grasp fold, B domain"/>
    <property type="match status" value="1"/>
</dbReference>
<dbReference type="SUPFAM" id="SSF56059">
    <property type="entry name" value="Glutathione synthetase ATP-binding domain-like"/>
    <property type="match status" value="1"/>
</dbReference>
<dbReference type="Proteomes" id="UP001589813">
    <property type="component" value="Unassembled WGS sequence"/>
</dbReference>
<proteinExistence type="predicted"/>
<reference evidence="1 2" key="1">
    <citation type="submission" date="2024-09" db="EMBL/GenBank/DDBJ databases">
        <authorList>
            <person name="Sun Q."/>
            <person name="Mori K."/>
        </authorList>
    </citation>
    <scope>NUCLEOTIDE SEQUENCE [LARGE SCALE GENOMIC DNA]</scope>
    <source>
        <strain evidence="1 2">KCTC 23315</strain>
    </source>
</reference>
<comment type="caution">
    <text evidence="1">The sequence shown here is derived from an EMBL/GenBank/DDBJ whole genome shotgun (WGS) entry which is preliminary data.</text>
</comment>
<evidence type="ECO:0000313" key="2">
    <source>
        <dbReference type="Proteomes" id="UP001589813"/>
    </source>
</evidence>
<sequence length="416" mass="46646">MATNADNRQQVSAADRQACAILVPQADSLGAVAVVRSLGQHGYQVHAASAKPGALGCLSAFASFQYQCPAYEDPAYLSWLRNLIQSANIRAIIPSEGFLLAVRDCFAEFSPLMAIPQDAELVYGCLSKVFVFNQFLQSADQQLHAHISRTAVLDNHSDFDAVDFTGWRLPYFVKGDGYYARSGDQALVRKVGQAQDARQAVNDAFAHYHKVLLQDCSQGVKATVNLLMQDGQILAESMAVASHENPHTGGLTSLRESWWFEPMYQDAVHRLKALQWNGPAMVEYKWHQQSQTFDFIELNSRYWAALNLDIHAGIHFPAIQMDYFLFGVKPAQPVRLTTKIRVRHAFPADFGYLLSKLKDPQVATHRKLKSLLGFFLYFLHPMIKSDLNYPGDRRLALQNTKSFLMELAQSCLKKLS</sequence>
<accession>A0ABV6BBG0</accession>
<name>A0ABV6BBG0_9GAMM</name>
<dbReference type="EMBL" id="JBHLXP010000001">
    <property type="protein sequence ID" value="MFC0048214.1"/>
    <property type="molecule type" value="Genomic_DNA"/>
</dbReference>
<dbReference type="Gene3D" id="3.40.50.20">
    <property type="match status" value="1"/>
</dbReference>
<gene>
    <name evidence="1" type="ORF">ACFFJP_07905</name>
</gene>
<keyword evidence="2" id="KW-1185">Reference proteome</keyword>
<dbReference type="RefSeq" id="WP_377242185.1">
    <property type="nucleotide sequence ID" value="NZ_JBHLXP010000001.1"/>
</dbReference>